<dbReference type="InterPro" id="IPR011033">
    <property type="entry name" value="PRC_barrel-like_sf"/>
</dbReference>
<name>A0A9D1DBX4_9FIRM</name>
<proteinExistence type="predicted"/>
<dbReference type="Proteomes" id="UP000824179">
    <property type="component" value="Unassembled WGS sequence"/>
</dbReference>
<protein>
    <submittedName>
        <fullName evidence="3">PRC-barrel domain-containing protein</fullName>
    </submittedName>
</protein>
<evidence type="ECO:0000313" key="3">
    <source>
        <dbReference type="EMBL" id="HIR39749.1"/>
    </source>
</evidence>
<feature type="region of interest" description="Disordered" evidence="1">
    <location>
        <begin position="94"/>
        <end position="115"/>
    </location>
</feature>
<evidence type="ECO:0000256" key="1">
    <source>
        <dbReference type="SAM" id="MobiDB-lite"/>
    </source>
</evidence>
<sequence length="115" mass="13213">MEFSYNQIRQMDVVSVTDGKHLGRVCDIVFSFPEGRVCGFNVTGSKGFKLTRPDFFIPLSAVVRIGEDVIITDAECMTPPKDKCRKPLFRKPDCHSEEHHQECAPKARRNYDEYE</sequence>
<dbReference type="AlphaFoldDB" id="A0A9D1DBX4"/>
<reference evidence="3" key="1">
    <citation type="submission" date="2020-10" db="EMBL/GenBank/DDBJ databases">
        <authorList>
            <person name="Gilroy R."/>
        </authorList>
    </citation>
    <scope>NUCLEOTIDE SEQUENCE</scope>
    <source>
        <strain evidence="3">ChiW25-3613</strain>
    </source>
</reference>
<dbReference type="Pfam" id="PF05239">
    <property type="entry name" value="PRC"/>
    <property type="match status" value="1"/>
</dbReference>
<evidence type="ECO:0000313" key="4">
    <source>
        <dbReference type="Proteomes" id="UP000824179"/>
    </source>
</evidence>
<dbReference type="InterPro" id="IPR027275">
    <property type="entry name" value="PRC-brl_dom"/>
</dbReference>
<dbReference type="SUPFAM" id="SSF50346">
    <property type="entry name" value="PRC-barrel domain"/>
    <property type="match status" value="1"/>
</dbReference>
<gene>
    <name evidence="3" type="ORF">IAB90_05120</name>
</gene>
<dbReference type="EMBL" id="DVHB01000085">
    <property type="protein sequence ID" value="HIR39749.1"/>
    <property type="molecule type" value="Genomic_DNA"/>
</dbReference>
<dbReference type="Gene3D" id="2.30.30.240">
    <property type="entry name" value="PRC-barrel domain"/>
    <property type="match status" value="1"/>
</dbReference>
<feature type="domain" description="PRC-barrel" evidence="2">
    <location>
        <begin position="2"/>
        <end position="74"/>
    </location>
</feature>
<evidence type="ECO:0000259" key="2">
    <source>
        <dbReference type="Pfam" id="PF05239"/>
    </source>
</evidence>
<organism evidence="3 4">
    <name type="scientific">Candidatus Coproplasma stercoripullorum</name>
    <dbReference type="NCBI Taxonomy" id="2840751"/>
    <lineage>
        <taxon>Bacteria</taxon>
        <taxon>Bacillati</taxon>
        <taxon>Bacillota</taxon>
        <taxon>Clostridia</taxon>
        <taxon>Eubacteriales</taxon>
        <taxon>Candidatus Coproplasma</taxon>
    </lineage>
</organism>
<comment type="caution">
    <text evidence="3">The sequence shown here is derived from an EMBL/GenBank/DDBJ whole genome shotgun (WGS) entry which is preliminary data.</text>
</comment>
<reference evidence="3" key="2">
    <citation type="journal article" date="2021" name="PeerJ">
        <title>Extensive microbial diversity within the chicken gut microbiome revealed by metagenomics and culture.</title>
        <authorList>
            <person name="Gilroy R."/>
            <person name="Ravi A."/>
            <person name="Getino M."/>
            <person name="Pursley I."/>
            <person name="Horton D.L."/>
            <person name="Alikhan N.F."/>
            <person name="Baker D."/>
            <person name="Gharbi K."/>
            <person name="Hall N."/>
            <person name="Watson M."/>
            <person name="Adriaenssens E.M."/>
            <person name="Foster-Nyarko E."/>
            <person name="Jarju S."/>
            <person name="Secka A."/>
            <person name="Antonio M."/>
            <person name="Oren A."/>
            <person name="Chaudhuri R.R."/>
            <person name="La Ragione R."/>
            <person name="Hildebrand F."/>
            <person name="Pallen M.J."/>
        </authorList>
    </citation>
    <scope>NUCLEOTIDE SEQUENCE</scope>
    <source>
        <strain evidence="3">ChiW25-3613</strain>
    </source>
</reference>
<accession>A0A9D1DBX4</accession>